<accession>A0ABD7SP55</accession>
<gene>
    <name evidence="2" type="ORF">FXF03_06900</name>
</gene>
<protein>
    <submittedName>
        <fullName evidence="2">Uncharacterized protein</fullName>
    </submittedName>
</protein>
<organism evidence="2 3">
    <name type="scientific">Vibrio cholerae</name>
    <dbReference type="NCBI Taxonomy" id="666"/>
    <lineage>
        <taxon>Bacteria</taxon>
        <taxon>Pseudomonadati</taxon>
        <taxon>Pseudomonadota</taxon>
        <taxon>Gammaproteobacteria</taxon>
        <taxon>Vibrionales</taxon>
        <taxon>Vibrionaceae</taxon>
        <taxon>Vibrio</taxon>
    </lineage>
</organism>
<comment type="caution">
    <text evidence="2">The sequence shown here is derived from an EMBL/GenBank/DDBJ whole genome shotgun (WGS) entry which is preliminary data.</text>
</comment>
<keyword evidence="1" id="KW-0812">Transmembrane</keyword>
<evidence type="ECO:0000313" key="3">
    <source>
        <dbReference type="Proteomes" id="UP000323819"/>
    </source>
</evidence>
<dbReference type="Proteomes" id="UP000323819">
    <property type="component" value="Unassembled WGS sequence"/>
</dbReference>
<evidence type="ECO:0000313" key="2">
    <source>
        <dbReference type="EMBL" id="TXX66292.1"/>
    </source>
</evidence>
<name>A0ABD7SP55_VIBCL</name>
<feature type="transmembrane region" description="Helical" evidence="1">
    <location>
        <begin position="27"/>
        <end position="49"/>
    </location>
</feature>
<proteinExistence type="predicted"/>
<keyword evidence="1" id="KW-0472">Membrane</keyword>
<reference evidence="2 3" key="1">
    <citation type="submission" date="2019-06" db="EMBL/GenBank/DDBJ databases">
        <title>Vibrio cholerae phylogeny based on whole-genome sequencing reveals genetic diversity and population strucutre.</title>
        <authorList>
            <person name="Zhiqiu Y."/>
            <person name="Bin L."/>
            <person name="Lingyan J."/>
        </authorList>
    </citation>
    <scope>NUCLEOTIDE SEQUENCE [LARGE SCALE GENOMIC DNA]</scope>
    <source>
        <strain evidence="2 3">N2814</strain>
    </source>
</reference>
<sequence>MVRKRKKRIRQNQTIEQQKHIPWYKKVWVVAAATSALVSTILIQGPTMLQNARILPKEIKETSDQFQSWVKEDADWTGHWSSFPEGMVDMADLDLSDVDLEITIHATNGNIDGTIATKKICKSIPVFDFVLLRGKVNGNQAEVVAWDIIGGKKTDFASLTLVRDGYLMQVTPKEGMTSWFPTQARIARRPTDSKDPQPDTSYCAEEKKELYEQFIDKQKEHG</sequence>
<dbReference type="AlphaFoldDB" id="A0ABD7SP55"/>
<dbReference type="EMBL" id="VSIJ01000022">
    <property type="protein sequence ID" value="TXX66292.1"/>
    <property type="molecule type" value="Genomic_DNA"/>
</dbReference>
<dbReference type="RefSeq" id="WP_123011656.1">
    <property type="nucleotide sequence ID" value="NZ_CP046741.1"/>
</dbReference>
<keyword evidence="1" id="KW-1133">Transmembrane helix</keyword>
<evidence type="ECO:0000256" key="1">
    <source>
        <dbReference type="SAM" id="Phobius"/>
    </source>
</evidence>